<evidence type="ECO:0000256" key="8">
    <source>
        <dbReference type="ARBA" id="ARBA00023225"/>
    </source>
</evidence>
<dbReference type="GO" id="GO:0009288">
    <property type="term" value="C:bacterial-type flagellum"/>
    <property type="evidence" value="ECO:0007669"/>
    <property type="project" value="InterPro"/>
</dbReference>
<dbReference type="NCBIfam" id="TIGR02473">
    <property type="entry name" value="flagell_FliJ"/>
    <property type="match status" value="1"/>
</dbReference>
<protein>
    <submittedName>
        <fullName evidence="9">Unannotated protein</fullName>
    </submittedName>
</protein>
<evidence type="ECO:0000256" key="6">
    <source>
        <dbReference type="ARBA" id="ARBA00022927"/>
    </source>
</evidence>
<dbReference type="InterPro" id="IPR053716">
    <property type="entry name" value="Flag_assembly_chemotaxis_eff"/>
</dbReference>
<evidence type="ECO:0000256" key="4">
    <source>
        <dbReference type="ARBA" id="ARBA00022500"/>
    </source>
</evidence>
<keyword evidence="8" id="KW-1006">Bacterial flagellum protein export</keyword>
<dbReference type="Gene3D" id="1.10.287.1700">
    <property type="match status" value="1"/>
</dbReference>
<keyword evidence="6" id="KW-0653">Protein transport</keyword>
<dbReference type="EMBL" id="CAFBMK010000313">
    <property type="protein sequence ID" value="CAB4948238.1"/>
    <property type="molecule type" value="Genomic_DNA"/>
</dbReference>
<evidence type="ECO:0000256" key="2">
    <source>
        <dbReference type="ARBA" id="ARBA00022448"/>
    </source>
</evidence>
<evidence type="ECO:0000256" key="5">
    <source>
        <dbReference type="ARBA" id="ARBA00022795"/>
    </source>
</evidence>
<dbReference type="Pfam" id="PF02050">
    <property type="entry name" value="FliJ"/>
    <property type="match status" value="1"/>
</dbReference>
<dbReference type="GO" id="GO:0044781">
    <property type="term" value="P:bacterial-type flagellum organization"/>
    <property type="evidence" value="ECO:0007669"/>
    <property type="project" value="UniProtKB-KW"/>
</dbReference>
<organism evidence="9">
    <name type="scientific">freshwater metagenome</name>
    <dbReference type="NCBI Taxonomy" id="449393"/>
    <lineage>
        <taxon>unclassified sequences</taxon>
        <taxon>metagenomes</taxon>
        <taxon>ecological metagenomes</taxon>
    </lineage>
</organism>
<accession>A0A6J7JWR8</accession>
<keyword evidence="5" id="KW-1005">Bacterial flagellum biogenesis</keyword>
<dbReference type="InterPro" id="IPR012823">
    <property type="entry name" value="Flagell_FliJ"/>
</dbReference>
<evidence type="ECO:0000256" key="1">
    <source>
        <dbReference type="ARBA" id="ARBA00004413"/>
    </source>
</evidence>
<evidence type="ECO:0000313" key="9">
    <source>
        <dbReference type="EMBL" id="CAB4948238.1"/>
    </source>
</evidence>
<dbReference type="AlphaFoldDB" id="A0A6J7JWR8"/>
<keyword evidence="3" id="KW-1003">Cell membrane</keyword>
<proteinExistence type="predicted"/>
<keyword evidence="7" id="KW-0472">Membrane</keyword>
<dbReference type="GO" id="GO:0005886">
    <property type="term" value="C:plasma membrane"/>
    <property type="evidence" value="ECO:0007669"/>
    <property type="project" value="UniProtKB-SubCell"/>
</dbReference>
<comment type="subcellular location">
    <subcellularLocation>
        <location evidence="1">Cell membrane</location>
        <topology evidence="1">Peripheral membrane protein</topology>
        <orientation evidence="1">Cytoplasmic side</orientation>
    </subcellularLocation>
</comment>
<gene>
    <name evidence="9" type="ORF">UFOPK3564_03346</name>
</gene>
<dbReference type="GO" id="GO:0006935">
    <property type="term" value="P:chemotaxis"/>
    <property type="evidence" value="ECO:0007669"/>
    <property type="project" value="UniProtKB-KW"/>
</dbReference>
<evidence type="ECO:0000256" key="3">
    <source>
        <dbReference type="ARBA" id="ARBA00022475"/>
    </source>
</evidence>
<sequence length="150" mass="16558">MTQAFRFRLEPVRALSERRETEAQSALAAALADETAARARLADAEQESRAAVLGLGSCMRGGSVTGAQLRAQEAWIGRTAGRCESLALDVDRRVTESDARRGVLTEAARDHEVLERLRLKRAAEHRAEQARQEQEALDEIALGLHRRRSA</sequence>
<dbReference type="GO" id="GO:0015031">
    <property type="term" value="P:protein transport"/>
    <property type="evidence" value="ECO:0007669"/>
    <property type="project" value="UniProtKB-KW"/>
</dbReference>
<reference evidence="9" key="1">
    <citation type="submission" date="2020-05" db="EMBL/GenBank/DDBJ databases">
        <authorList>
            <person name="Chiriac C."/>
            <person name="Salcher M."/>
            <person name="Ghai R."/>
            <person name="Kavagutti S V."/>
        </authorList>
    </citation>
    <scope>NUCLEOTIDE SEQUENCE</scope>
</reference>
<keyword evidence="2" id="KW-0813">Transport</keyword>
<name>A0A6J7JWR8_9ZZZZ</name>
<evidence type="ECO:0000256" key="7">
    <source>
        <dbReference type="ARBA" id="ARBA00023136"/>
    </source>
</evidence>
<keyword evidence="4" id="KW-0145">Chemotaxis</keyword>
<dbReference type="GO" id="GO:0071973">
    <property type="term" value="P:bacterial-type flagellum-dependent cell motility"/>
    <property type="evidence" value="ECO:0007669"/>
    <property type="project" value="InterPro"/>
</dbReference>